<keyword evidence="3" id="KW-1185">Reference proteome</keyword>
<gene>
    <name evidence="2" type="ORF">NC992_18470</name>
</gene>
<reference evidence="2 3" key="1">
    <citation type="submission" date="2022-04" db="EMBL/GenBank/DDBJ databases">
        <title>Positive selection, recombination, and allopatry shape intraspecific diversity of widespread and dominant cyanobacteria.</title>
        <authorList>
            <person name="Wei J."/>
            <person name="Shu W."/>
            <person name="Hu C."/>
        </authorList>
    </citation>
    <scope>NUCLEOTIDE SEQUENCE [LARGE SCALE GENOMIC DNA]</scope>
    <source>
        <strain evidence="2 3">DQ-A4</strain>
    </source>
</reference>
<dbReference type="Proteomes" id="UP001482513">
    <property type="component" value="Unassembled WGS sequence"/>
</dbReference>
<evidence type="ECO:0000313" key="3">
    <source>
        <dbReference type="Proteomes" id="UP001482513"/>
    </source>
</evidence>
<dbReference type="RefSeq" id="WP_190694618.1">
    <property type="nucleotide sequence ID" value="NZ_JAMPKX010000009.1"/>
</dbReference>
<proteinExistence type="predicted"/>
<protein>
    <submittedName>
        <fullName evidence="2">Uncharacterized protein</fullName>
    </submittedName>
</protein>
<comment type="caution">
    <text evidence="2">The sequence shown here is derived from an EMBL/GenBank/DDBJ whole genome shotgun (WGS) entry which is preliminary data.</text>
</comment>
<evidence type="ECO:0000313" key="2">
    <source>
        <dbReference type="EMBL" id="MEP0948874.1"/>
    </source>
</evidence>
<evidence type="ECO:0000256" key="1">
    <source>
        <dbReference type="SAM" id="Phobius"/>
    </source>
</evidence>
<keyword evidence="1" id="KW-1133">Transmembrane helix</keyword>
<sequence length="69" mass="7216">MNRSDISFVAKVIGLSAALSALIKYGLPMVLTGSQVAQNNPTLGLVVALLLAPSALMGGLFWLRRTSNS</sequence>
<dbReference type="EMBL" id="JAMPKX010000009">
    <property type="protein sequence ID" value="MEP0948874.1"/>
    <property type="molecule type" value="Genomic_DNA"/>
</dbReference>
<feature type="transmembrane region" description="Helical" evidence="1">
    <location>
        <begin position="12"/>
        <end position="31"/>
    </location>
</feature>
<feature type="transmembrane region" description="Helical" evidence="1">
    <location>
        <begin position="43"/>
        <end position="63"/>
    </location>
</feature>
<organism evidence="2 3">
    <name type="scientific">Leptolyngbya subtilissima DQ-A4</name>
    <dbReference type="NCBI Taxonomy" id="2933933"/>
    <lineage>
        <taxon>Bacteria</taxon>
        <taxon>Bacillati</taxon>
        <taxon>Cyanobacteriota</taxon>
        <taxon>Cyanophyceae</taxon>
        <taxon>Leptolyngbyales</taxon>
        <taxon>Leptolyngbyaceae</taxon>
        <taxon>Leptolyngbya group</taxon>
        <taxon>Leptolyngbya</taxon>
    </lineage>
</organism>
<accession>A0ABV0K8A9</accession>
<name>A0ABV0K8A9_9CYAN</name>
<keyword evidence="1" id="KW-0812">Transmembrane</keyword>
<keyword evidence="1" id="KW-0472">Membrane</keyword>